<dbReference type="GO" id="GO:0030674">
    <property type="term" value="F:protein-macromolecule adaptor activity"/>
    <property type="evidence" value="ECO:0007669"/>
    <property type="project" value="UniProtKB-UniRule"/>
</dbReference>
<accession>A0A248TDI7</accession>
<comment type="subunit">
    <text evidence="2 4">Homodimer.</text>
</comment>
<evidence type="ECO:0000313" key="5">
    <source>
        <dbReference type="EMBL" id="ASV66219.1"/>
    </source>
</evidence>
<comment type="domain">
    <text evidence="4">The N-terminal domain has binding sites for ComK and probably for unfolded/aggregated proteins; the C-terminal domain interacts with ClpC.</text>
</comment>
<evidence type="ECO:0000256" key="1">
    <source>
        <dbReference type="ARBA" id="ARBA00005397"/>
    </source>
</evidence>
<dbReference type="OrthoDB" id="2360201at2"/>
<dbReference type="NCBIfam" id="NF002644">
    <property type="entry name" value="PRK02315.1-5"/>
    <property type="match status" value="1"/>
</dbReference>
<dbReference type="GO" id="GO:0045808">
    <property type="term" value="P:negative regulation of establishment of competence for transformation"/>
    <property type="evidence" value="ECO:0007669"/>
    <property type="project" value="UniProtKB-UniRule"/>
</dbReference>
<dbReference type="Proteomes" id="UP000215137">
    <property type="component" value="Chromosome"/>
</dbReference>
<dbReference type="PIRSF" id="PIRSF029008">
    <property type="entry name" value="MecA"/>
    <property type="match status" value="1"/>
</dbReference>
<evidence type="ECO:0000256" key="3">
    <source>
        <dbReference type="ARBA" id="ARBA00023287"/>
    </source>
</evidence>
<sequence length="216" mass="25767">MEIERINENTVKFYISYIDIEERGFDRDEIWYNRERSEELFWDMMDEVHTEEDFVMEGPLWIQVQALDKGLEILVTKAQLSKDGQKLELPVSDEKMKDFAVDERVEAMLDQLQENEEEEAEEKLDFVIAFRDFEDIISLSKRVELGNVHTQLRSYKNNYYLIVEFPEEQFEEDEIDNILSILLEYGHETDTTIHVISEYGKVIIAENALIELKKYF</sequence>
<dbReference type="RefSeq" id="WP_095369794.1">
    <property type="nucleotide sequence ID" value="NZ_CP022983.1"/>
</dbReference>
<comment type="function">
    <text evidence="4">Enables the recognition and targeting of unfolded and aggregated proteins to the ClpC protease or to other proteins involved in proteolysis. Acts negatively in the development of competence by binding ComK and recruiting it to the ClpCP protease. When overexpressed, inhibits sporulation. Also involved in Spx degradation by ClpC.</text>
</comment>
<keyword evidence="6" id="KW-1185">Reference proteome</keyword>
<name>A0A248TDI7_9BACI</name>
<comment type="similarity">
    <text evidence="1 4">Belongs to the MecA family.</text>
</comment>
<organism evidence="5 6">
    <name type="scientific">Cytobacillus kochii</name>
    <dbReference type="NCBI Taxonomy" id="859143"/>
    <lineage>
        <taxon>Bacteria</taxon>
        <taxon>Bacillati</taxon>
        <taxon>Bacillota</taxon>
        <taxon>Bacilli</taxon>
        <taxon>Bacillales</taxon>
        <taxon>Bacillaceae</taxon>
        <taxon>Cytobacillus</taxon>
    </lineage>
</organism>
<dbReference type="PANTHER" id="PTHR39161:SF1">
    <property type="entry name" value="ADAPTER PROTEIN MECA 1"/>
    <property type="match status" value="1"/>
</dbReference>
<dbReference type="Gene3D" id="3.30.70.1950">
    <property type="match status" value="1"/>
</dbReference>
<dbReference type="HAMAP" id="MF_01124">
    <property type="entry name" value="MecA"/>
    <property type="match status" value="1"/>
</dbReference>
<dbReference type="EMBL" id="CP022983">
    <property type="protein sequence ID" value="ASV66219.1"/>
    <property type="molecule type" value="Genomic_DNA"/>
</dbReference>
<dbReference type="InterPro" id="IPR038471">
    <property type="entry name" value="MecA_C_sf"/>
</dbReference>
<gene>
    <name evidence="4" type="primary">mecA</name>
    <name evidence="5" type="ORF">CKF48_02060</name>
</gene>
<dbReference type="GO" id="GO:0042174">
    <property type="term" value="P:negative regulation of sporulation resulting in formation of a cellular spore"/>
    <property type="evidence" value="ECO:0007669"/>
    <property type="project" value="UniProtKB-UniRule"/>
</dbReference>
<proteinExistence type="inferred from homology"/>
<dbReference type="PANTHER" id="PTHR39161">
    <property type="entry name" value="ADAPTER PROTEIN MECA"/>
    <property type="match status" value="1"/>
</dbReference>
<evidence type="ECO:0000313" key="6">
    <source>
        <dbReference type="Proteomes" id="UP000215137"/>
    </source>
</evidence>
<protein>
    <recommendedName>
        <fullName evidence="4">Adapter protein MecA</fullName>
    </recommendedName>
</protein>
<reference evidence="5 6" key="1">
    <citation type="submission" date="2017-08" db="EMBL/GenBank/DDBJ databases">
        <title>Complete Genome Sequence of Bacillus kochii Oregon-R-modENCODE STRAIN BDGP4, isolated from Drosophila melanogaster gut.</title>
        <authorList>
            <person name="Wan K.H."/>
            <person name="Yu C."/>
            <person name="Park S."/>
            <person name="Hammonds A.S."/>
            <person name="Booth B.W."/>
            <person name="Celniker S.E."/>
        </authorList>
    </citation>
    <scope>NUCLEOTIDE SEQUENCE [LARGE SCALE GENOMIC DNA]</scope>
    <source>
        <strain evidence="5 6">BDGP4</strain>
    </source>
</reference>
<dbReference type="AlphaFoldDB" id="A0A248TDI7"/>
<keyword evidence="3 4" id="KW-0178">Competence</keyword>
<dbReference type="GO" id="GO:0030420">
    <property type="term" value="P:establishment of competence for transformation"/>
    <property type="evidence" value="ECO:0007669"/>
    <property type="project" value="UniProtKB-KW"/>
</dbReference>
<dbReference type="InterPro" id="IPR008681">
    <property type="entry name" value="Neg-reg_MecA"/>
</dbReference>
<dbReference type="KEGG" id="bko:CKF48_02060"/>
<evidence type="ECO:0000256" key="4">
    <source>
        <dbReference type="HAMAP-Rule" id="MF_01124"/>
    </source>
</evidence>
<dbReference type="Pfam" id="PF05389">
    <property type="entry name" value="MecA"/>
    <property type="match status" value="1"/>
</dbReference>
<evidence type="ECO:0000256" key="2">
    <source>
        <dbReference type="ARBA" id="ARBA00011738"/>
    </source>
</evidence>
<dbReference type="GO" id="GO:0030435">
    <property type="term" value="P:sporulation resulting in formation of a cellular spore"/>
    <property type="evidence" value="ECO:0007669"/>
    <property type="project" value="UniProtKB-KW"/>
</dbReference>
<keyword evidence="4" id="KW-0749">Sporulation</keyword>